<name>A0A2P2KJZ8_RHIMU</name>
<organism evidence="1">
    <name type="scientific">Rhizophora mucronata</name>
    <name type="common">Asiatic mangrove</name>
    <dbReference type="NCBI Taxonomy" id="61149"/>
    <lineage>
        <taxon>Eukaryota</taxon>
        <taxon>Viridiplantae</taxon>
        <taxon>Streptophyta</taxon>
        <taxon>Embryophyta</taxon>
        <taxon>Tracheophyta</taxon>
        <taxon>Spermatophyta</taxon>
        <taxon>Magnoliopsida</taxon>
        <taxon>eudicotyledons</taxon>
        <taxon>Gunneridae</taxon>
        <taxon>Pentapetalae</taxon>
        <taxon>rosids</taxon>
        <taxon>fabids</taxon>
        <taxon>Malpighiales</taxon>
        <taxon>Rhizophoraceae</taxon>
        <taxon>Rhizophora</taxon>
    </lineage>
</organism>
<dbReference type="EMBL" id="GGEC01025552">
    <property type="protein sequence ID" value="MBX06036.1"/>
    <property type="molecule type" value="Transcribed_RNA"/>
</dbReference>
<protein>
    <submittedName>
        <fullName evidence="1">Uncharacterized protein</fullName>
    </submittedName>
</protein>
<dbReference type="AlphaFoldDB" id="A0A2P2KJZ8"/>
<evidence type="ECO:0000313" key="1">
    <source>
        <dbReference type="EMBL" id="MBX06036.1"/>
    </source>
</evidence>
<accession>A0A2P2KJZ8</accession>
<sequence length="59" mass="6766">MLHPWNQGLYAITITETPFNHGSWMGLFNVVPDKEGTTFHFPFLLSFHPHFVCSTISDT</sequence>
<reference evidence="1" key="1">
    <citation type="submission" date="2018-02" db="EMBL/GenBank/DDBJ databases">
        <title>Rhizophora mucronata_Transcriptome.</title>
        <authorList>
            <person name="Meera S.P."/>
            <person name="Sreeshan A."/>
            <person name="Augustine A."/>
        </authorList>
    </citation>
    <scope>NUCLEOTIDE SEQUENCE</scope>
    <source>
        <tissue evidence="1">Leaf</tissue>
    </source>
</reference>
<proteinExistence type="predicted"/>